<dbReference type="PROSITE" id="PS00636">
    <property type="entry name" value="DNAJ_1"/>
    <property type="match status" value="1"/>
</dbReference>
<dbReference type="PRINTS" id="PR00625">
    <property type="entry name" value="JDOMAIN"/>
</dbReference>
<dbReference type="GO" id="GO:0017183">
    <property type="term" value="P:protein histidyl modification to diphthamide"/>
    <property type="evidence" value="ECO:0007669"/>
    <property type="project" value="InterPro"/>
</dbReference>
<sequence>MTLHTQSTCETYYDILNVKNDASIEDIRQSYRSALLQSHPDKLHKSSNMTNVDEDVQNRFMKVQKAWETLSDPTSRALYDHKLRSLHSDILVADDVALEDMMVEHTGEVLQLCHQCRCGDYFMISSSELEEMGFELCKDDDAISVQHPDALPGCVILSCTSCSLKIRLLVSTP</sequence>
<gene>
    <name evidence="9" type="ORF">RND81_05G102200</name>
</gene>
<comment type="similarity">
    <text evidence="3">Belongs to the DPH4 family.</text>
</comment>
<dbReference type="InterPro" id="IPR001623">
    <property type="entry name" value="DnaJ_domain"/>
</dbReference>
<dbReference type="SUPFAM" id="SSF144217">
    <property type="entry name" value="CSL zinc finger"/>
    <property type="match status" value="1"/>
</dbReference>
<dbReference type="InterPro" id="IPR007872">
    <property type="entry name" value="DPH_MB_dom"/>
</dbReference>
<protein>
    <recommendedName>
        <fullName evidence="11">DPH4 homolog</fullName>
    </recommendedName>
</protein>
<keyword evidence="6" id="KW-0539">Nucleus</keyword>
<evidence type="ECO:0000259" key="8">
    <source>
        <dbReference type="PROSITE" id="PS51074"/>
    </source>
</evidence>
<evidence type="ECO:0008006" key="11">
    <source>
        <dbReference type="Google" id="ProtNLM"/>
    </source>
</evidence>
<dbReference type="Gene3D" id="1.10.287.110">
    <property type="entry name" value="DnaJ domain"/>
    <property type="match status" value="1"/>
</dbReference>
<dbReference type="InterPro" id="IPR036869">
    <property type="entry name" value="J_dom_sf"/>
</dbReference>
<comment type="caution">
    <text evidence="9">The sequence shown here is derived from an EMBL/GenBank/DDBJ whole genome shotgun (WGS) entry which is preliminary data.</text>
</comment>
<accession>A0AAW1KRH7</accession>
<feature type="domain" description="J" evidence="7">
    <location>
        <begin position="11"/>
        <end position="83"/>
    </location>
</feature>
<evidence type="ECO:0000256" key="6">
    <source>
        <dbReference type="ARBA" id="ARBA00023242"/>
    </source>
</evidence>
<dbReference type="PROSITE" id="PS51074">
    <property type="entry name" value="DPH_MB"/>
    <property type="match status" value="1"/>
</dbReference>
<evidence type="ECO:0000256" key="3">
    <source>
        <dbReference type="ARBA" id="ARBA00006169"/>
    </source>
</evidence>
<dbReference type="PANTHER" id="PTHR21454:SF47">
    <property type="entry name" value="DNAJ HEAT SHOCK N-TERMINAL DOMAIN-CONTAINING PROTEIN"/>
    <property type="match status" value="1"/>
</dbReference>
<comment type="subcellular location">
    <subcellularLocation>
        <location evidence="2">Cytoplasm</location>
    </subcellularLocation>
    <subcellularLocation>
        <location evidence="1">Nucleus</location>
    </subcellularLocation>
</comment>
<dbReference type="SMART" id="SM00271">
    <property type="entry name" value="DnaJ"/>
    <property type="match status" value="1"/>
</dbReference>
<keyword evidence="4" id="KW-0479">Metal-binding</keyword>
<dbReference type="GO" id="GO:0046872">
    <property type="term" value="F:metal ion binding"/>
    <property type="evidence" value="ECO:0007669"/>
    <property type="project" value="UniProtKB-KW"/>
</dbReference>
<evidence type="ECO:0000256" key="2">
    <source>
        <dbReference type="ARBA" id="ARBA00004496"/>
    </source>
</evidence>
<dbReference type="InterPro" id="IPR036671">
    <property type="entry name" value="DPH_MB_sf"/>
</dbReference>
<dbReference type="InterPro" id="IPR044248">
    <property type="entry name" value="DPH3/4-like"/>
</dbReference>
<dbReference type="EMBL" id="JBDFQZ010000005">
    <property type="protein sequence ID" value="KAK9724840.1"/>
    <property type="molecule type" value="Genomic_DNA"/>
</dbReference>
<dbReference type="Gene3D" id="3.10.660.10">
    <property type="entry name" value="DPH Zinc finger"/>
    <property type="match status" value="1"/>
</dbReference>
<evidence type="ECO:0000256" key="5">
    <source>
        <dbReference type="ARBA" id="ARBA00023004"/>
    </source>
</evidence>
<dbReference type="GO" id="GO:0005634">
    <property type="term" value="C:nucleus"/>
    <property type="evidence" value="ECO:0007669"/>
    <property type="project" value="UniProtKB-SubCell"/>
</dbReference>
<dbReference type="InterPro" id="IPR018253">
    <property type="entry name" value="DnaJ_domain_CS"/>
</dbReference>
<evidence type="ECO:0000313" key="10">
    <source>
        <dbReference type="Proteomes" id="UP001443914"/>
    </source>
</evidence>
<dbReference type="Pfam" id="PF00226">
    <property type="entry name" value="DnaJ"/>
    <property type="match status" value="1"/>
</dbReference>
<proteinExistence type="inferred from homology"/>
<dbReference type="CDD" id="cd06257">
    <property type="entry name" value="DnaJ"/>
    <property type="match status" value="1"/>
</dbReference>
<keyword evidence="5" id="KW-0408">Iron</keyword>
<keyword evidence="10" id="KW-1185">Reference proteome</keyword>
<reference evidence="9" key="1">
    <citation type="submission" date="2024-03" db="EMBL/GenBank/DDBJ databases">
        <title>WGS assembly of Saponaria officinalis var. Norfolk2.</title>
        <authorList>
            <person name="Jenkins J."/>
            <person name="Shu S."/>
            <person name="Grimwood J."/>
            <person name="Barry K."/>
            <person name="Goodstein D."/>
            <person name="Schmutz J."/>
            <person name="Leebens-Mack J."/>
            <person name="Osbourn A."/>
        </authorList>
    </citation>
    <scope>NUCLEOTIDE SEQUENCE [LARGE SCALE GENOMIC DNA]</scope>
    <source>
        <strain evidence="9">JIC</strain>
    </source>
</reference>
<dbReference type="SUPFAM" id="SSF46565">
    <property type="entry name" value="Chaperone J-domain"/>
    <property type="match status" value="1"/>
</dbReference>
<feature type="domain" description="DPH-type MB" evidence="8">
    <location>
        <begin position="92"/>
        <end position="171"/>
    </location>
</feature>
<dbReference type="GO" id="GO:0005829">
    <property type="term" value="C:cytosol"/>
    <property type="evidence" value="ECO:0007669"/>
    <property type="project" value="TreeGrafter"/>
</dbReference>
<organism evidence="9 10">
    <name type="scientific">Saponaria officinalis</name>
    <name type="common">Common soapwort</name>
    <name type="synonym">Lychnis saponaria</name>
    <dbReference type="NCBI Taxonomy" id="3572"/>
    <lineage>
        <taxon>Eukaryota</taxon>
        <taxon>Viridiplantae</taxon>
        <taxon>Streptophyta</taxon>
        <taxon>Embryophyta</taxon>
        <taxon>Tracheophyta</taxon>
        <taxon>Spermatophyta</taxon>
        <taxon>Magnoliopsida</taxon>
        <taxon>eudicotyledons</taxon>
        <taxon>Gunneridae</taxon>
        <taxon>Pentapetalae</taxon>
        <taxon>Caryophyllales</taxon>
        <taxon>Caryophyllaceae</taxon>
        <taxon>Caryophylleae</taxon>
        <taxon>Saponaria</taxon>
    </lineage>
</organism>
<evidence type="ECO:0000256" key="1">
    <source>
        <dbReference type="ARBA" id="ARBA00004123"/>
    </source>
</evidence>
<name>A0AAW1KRH7_SAPOF</name>
<dbReference type="Proteomes" id="UP001443914">
    <property type="component" value="Unassembled WGS sequence"/>
</dbReference>
<evidence type="ECO:0000313" key="9">
    <source>
        <dbReference type="EMBL" id="KAK9724840.1"/>
    </source>
</evidence>
<dbReference type="PROSITE" id="PS50076">
    <property type="entry name" value="DNAJ_2"/>
    <property type="match status" value="1"/>
</dbReference>
<evidence type="ECO:0000259" key="7">
    <source>
        <dbReference type="PROSITE" id="PS50076"/>
    </source>
</evidence>
<evidence type="ECO:0000256" key="4">
    <source>
        <dbReference type="ARBA" id="ARBA00022723"/>
    </source>
</evidence>
<dbReference type="PANTHER" id="PTHR21454">
    <property type="entry name" value="DPH3 HOMOLOG-RELATED"/>
    <property type="match status" value="1"/>
</dbReference>
<dbReference type="Pfam" id="PF05207">
    <property type="entry name" value="Zn_ribbon_CSL"/>
    <property type="match status" value="1"/>
</dbReference>
<dbReference type="AlphaFoldDB" id="A0AAW1KRH7"/>